<sequence>MVLLHSMSSLAQASLGLVPRRCSASRCLGLPSRFDSSATRRRCSSGLLARYHRFDPLVTHCLCRTPLCVSPGENQTEGRLFRTLRGRAPARPSLPTLKAAAPC</sequence>
<dbReference type="Proteomes" id="UP000193067">
    <property type="component" value="Unassembled WGS sequence"/>
</dbReference>
<dbReference type="EMBL" id="KZ084139">
    <property type="protein sequence ID" value="OSC98352.1"/>
    <property type="molecule type" value="Genomic_DNA"/>
</dbReference>
<proteinExistence type="predicted"/>
<protein>
    <submittedName>
        <fullName evidence="1">Uncharacterized protein</fullName>
    </submittedName>
</protein>
<evidence type="ECO:0000313" key="2">
    <source>
        <dbReference type="Proteomes" id="UP000193067"/>
    </source>
</evidence>
<dbReference type="AlphaFoldDB" id="A0A1Y2ID18"/>
<name>A0A1Y2ID18_TRAC3</name>
<accession>A0A1Y2ID18</accession>
<gene>
    <name evidence="1" type="ORF">PYCCODRAFT_1007469</name>
</gene>
<organism evidence="1 2">
    <name type="scientific">Trametes coccinea (strain BRFM310)</name>
    <name type="common">Pycnoporus coccineus</name>
    <dbReference type="NCBI Taxonomy" id="1353009"/>
    <lineage>
        <taxon>Eukaryota</taxon>
        <taxon>Fungi</taxon>
        <taxon>Dikarya</taxon>
        <taxon>Basidiomycota</taxon>
        <taxon>Agaricomycotina</taxon>
        <taxon>Agaricomycetes</taxon>
        <taxon>Polyporales</taxon>
        <taxon>Polyporaceae</taxon>
        <taxon>Trametes</taxon>
    </lineage>
</organism>
<evidence type="ECO:0000313" key="1">
    <source>
        <dbReference type="EMBL" id="OSC98352.1"/>
    </source>
</evidence>
<keyword evidence="2" id="KW-1185">Reference proteome</keyword>
<reference evidence="1 2" key="1">
    <citation type="journal article" date="2015" name="Biotechnol. Biofuels">
        <title>Enhanced degradation of softwood versus hardwood by the white-rot fungus Pycnoporus coccineus.</title>
        <authorList>
            <person name="Couturier M."/>
            <person name="Navarro D."/>
            <person name="Chevret D."/>
            <person name="Henrissat B."/>
            <person name="Piumi F."/>
            <person name="Ruiz-Duenas F.J."/>
            <person name="Martinez A.T."/>
            <person name="Grigoriev I.V."/>
            <person name="Riley R."/>
            <person name="Lipzen A."/>
            <person name="Berrin J.G."/>
            <person name="Master E.R."/>
            <person name="Rosso M.N."/>
        </authorList>
    </citation>
    <scope>NUCLEOTIDE SEQUENCE [LARGE SCALE GENOMIC DNA]</scope>
    <source>
        <strain evidence="1 2">BRFM310</strain>
    </source>
</reference>